<evidence type="ECO:0000313" key="3">
    <source>
        <dbReference type="Proteomes" id="UP000499080"/>
    </source>
</evidence>
<organism evidence="2 3">
    <name type="scientific">Araneus ventricosus</name>
    <name type="common">Orbweaver spider</name>
    <name type="synonym">Epeira ventricosa</name>
    <dbReference type="NCBI Taxonomy" id="182803"/>
    <lineage>
        <taxon>Eukaryota</taxon>
        <taxon>Metazoa</taxon>
        <taxon>Ecdysozoa</taxon>
        <taxon>Arthropoda</taxon>
        <taxon>Chelicerata</taxon>
        <taxon>Arachnida</taxon>
        <taxon>Araneae</taxon>
        <taxon>Araneomorphae</taxon>
        <taxon>Entelegynae</taxon>
        <taxon>Araneoidea</taxon>
        <taxon>Araneidae</taxon>
        <taxon>Araneus</taxon>
    </lineage>
</organism>
<gene>
    <name evidence="2" type="ORF">AVEN_219868_1</name>
</gene>
<sequence length="96" mass="10460">MLPVPATAQNSPSSQTIDIRKAERKKRAFISLESNGMTPESSSAMMKNPLKPRKGGEGRENELTLSDTINSWCQICEDGGLLWSAQTLVSFDASTD</sequence>
<accession>A0A4Y2MWL8</accession>
<dbReference type="Proteomes" id="UP000499080">
    <property type="component" value="Unassembled WGS sequence"/>
</dbReference>
<feature type="region of interest" description="Disordered" evidence="1">
    <location>
        <begin position="33"/>
        <end position="61"/>
    </location>
</feature>
<name>A0A4Y2MWL8_ARAVE</name>
<proteinExistence type="predicted"/>
<comment type="caution">
    <text evidence="2">The sequence shown here is derived from an EMBL/GenBank/DDBJ whole genome shotgun (WGS) entry which is preliminary data.</text>
</comment>
<protein>
    <submittedName>
        <fullName evidence="2">Uncharacterized protein</fullName>
    </submittedName>
</protein>
<dbReference type="AlphaFoldDB" id="A0A4Y2MWL8"/>
<feature type="compositionally biased region" description="Polar residues" evidence="1">
    <location>
        <begin position="33"/>
        <end position="45"/>
    </location>
</feature>
<evidence type="ECO:0000313" key="2">
    <source>
        <dbReference type="EMBL" id="GBN30257.1"/>
    </source>
</evidence>
<evidence type="ECO:0000256" key="1">
    <source>
        <dbReference type="SAM" id="MobiDB-lite"/>
    </source>
</evidence>
<reference evidence="2 3" key="1">
    <citation type="journal article" date="2019" name="Sci. Rep.">
        <title>Orb-weaving spider Araneus ventricosus genome elucidates the spidroin gene catalogue.</title>
        <authorList>
            <person name="Kono N."/>
            <person name="Nakamura H."/>
            <person name="Ohtoshi R."/>
            <person name="Moran D.A.P."/>
            <person name="Shinohara A."/>
            <person name="Yoshida Y."/>
            <person name="Fujiwara M."/>
            <person name="Mori M."/>
            <person name="Tomita M."/>
            <person name="Arakawa K."/>
        </authorList>
    </citation>
    <scope>NUCLEOTIDE SEQUENCE [LARGE SCALE GENOMIC DNA]</scope>
</reference>
<dbReference type="EMBL" id="BGPR01007888">
    <property type="protein sequence ID" value="GBN30257.1"/>
    <property type="molecule type" value="Genomic_DNA"/>
</dbReference>
<keyword evidence="3" id="KW-1185">Reference proteome</keyword>